<proteinExistence type="predicted"/>
<gene>
    <name evidence="3" type="ORF">ACFOWE_14625</name>
</gene>
<feature type="compositionally biased region" description="Pro residues" evidence="1">
    <location>
        <begin position="123"/>
        <end position="133"/>
    </location>
</feature>
<comment type="caution">
    <text evidence="3">The sequence shown here is derived from an EMBL/GenBank/DDBJ whole genome shotgun (WGS) entry which is preliminary data.</text>
</comment>
<evidence type="ECO:0000313" key="4">
    <source>
        <dbReference type="Proteomes" id="UP001595850"/>
    </source>
</evidence>
<evidence type="ECO:0000313" key="3">
    <source>
        <dbReference type="EMBL" id="MFC4059536.1"/>
    </source>
</evidence>
<dbReference type="RefSeq" id="WP_377287903.1">
    <property type="nucleotide sequence ID" value="NZ_JBHSBM010000017.1"/>
</dbReference>
<feature type="region of interest" description="Disordered" evidence="1">
    <location>
        <begin position="122"/>
        <end position="160"/>
    </location>
</feature>
<keyword evidence="2" id="KW-0812">Transmembrane</keyword>
<evidence type="ECO:0000256" key="1">
    <source>
        <dbReference type="SAM" id="MobiDB-lite"/>
    </source>
</evidence>
<organism evidence="3 4">
    <name type="scientific">Planomonospora corallina</name>
    <dbReference type="NCBI Taxonomy" id="1806052"/>
    <lineage>
        <taxon>Bacteria</taxon>
        <taxon>Bacillati</taxon>
        <taxon>Actinomycetota</taxon>
        <taxon>Actinomycetes</taxon>
        <taxon>Streptosporangiales</taxon>
        <taxon>Streptosporangiaceae</taxon>
        <taxon>Planomonospora</taxon>
    </lineage>
</organism>
<dbReference type="Proteomes" id="UP001595850">
    <property type="component" value="Unassembled WGS sequence"/>
</dbReference>
<keyword evidence="4" id="KW-1185">Reference proteome</keyword>
<keyword evidence="2" id="KW-0472">Membrane</keyword>
<feature type="transmembrane region" description="Helical" evidence="2">
    <location>
        <begin position="93"/>
        <end position="113"/>
    </location>
</feature>
<feature type="transmembrane region" description="Helical" evidence="2">
    <location>
        <begin position="62"/>
        <end position="81"/>
    </location>
</feature>
<protein>
    <submittedName>
        <fullName evidence="3">Uncharacterized protein</fullName>
    </submittedName>
</protein>
<keyword evidence="2" id="KW-1133">Transmembrane helix</keyword>
<reference evidence="4" key="1">
    <citation type="journal article" date="2019" name="Int. J. Syst. Evol. Microbiol.">
        <title>The Global Catalogue of Microorganisms (GCM) 10K type strain sequencing project: providing services to taxonomists for standard genome sequencing and annotation.</title>
        <authorList>
            <consortium name="The Broad Institute Genomics Platform"/>
            <consortium name="The Broad Institute Genome Sequencing Center for Infectious Disease"/>
            <person name="Wu L."/>
            <person name="Ma J."/>
        </authorList>
    </citation>
    <scope>NUCLEOTIDE SEQUENCE [LARGE SCALE GENOMIC DNA]</scope>
    <source>
        <strain evidence="4">TBRC 4489</strain>
    </source>
</reference>
<dbReference type="EMBL" id="JBHSBM010000017">
    <property type="protein sequence ID" value="MFC4059536.1"/>
    <property type="molecule type" value="Genomic_DNA"/>
</dbReference>
<sequence length="160" mass="16998">MSPENATNHRFPYPDEKTGRRVSPLILVLSILWALIPAFSFGLLTFAVIGSAAIRLKSRAHGIAAGIYGVTLVAFVSTAGIHDFPAGAWRNELALWIWIAGLWGGGAVHALVLRGEVFRPRPAEPQPPSPPAFPRTSSSTSVSGPFQAPMPFPTAGAPFS</sequence>
<accession>A0ABV8I863</accession>
<feature type="transmembrane region" description="Helical" evidence="2">
    <location>
        <begin position="25"/>
        <end position="50"/>
    </location>
</feature>
<evidence type="ECO:0000256" key="2">
    <source>
        <dbReference type="SAM" id="Phobius"/>
    </source>
</evidence>
<name>A0ABV8I863_9ACTN</name>